<evidence type="ECO:0000313" key="1">
    <source>
        <dbReference type="EMBL" id="KAF3561095.1"/>
    </source>
</evidence>
<comment type="caution">
    <text evidence="1">The sequence shown here is derived from an EMBL/GenBank/DDBJ whole genome shotgun (WGS) entry which is preliminary data.</text>
</comment>
<name>A0ABQ7CPH8_BRACR</name>
<keyword evidence="2" id="KW-1185">Reference proteome</keyword>
<dbReference type="EMBL" id="QGKV02000759">
    <property type="protein sequence ID" value="KAF3561095.1"/>
    <property type="molecule type" value="Genomic_DNA"/>
</dbReference>
<organism evidence="1 2">
    <name type="scientific">Brassica cretica</name>
    <name type="common">Mustard</name>
    <dbReference type="NCBI Taxonomy" id="69181"/>
    <lineage>
        <taxon>Eukaryota</taxon>
        <taxon>Viridiplantae</taxon>
        <taxon>Streptophyta</taxon>
        <taxon>Embryophyta</taxon>
        <taxon>Tracheophyta</taxon>
        <taxon>Spermatophyta</taxon>
        <taxon>Magnoliopsida</taxon>
        <taxon>eudicotyledons</taxon>
        <taxon>Gunneridae</taxon>
        <taxon>Pentapetalae</taxon>
        <taxon>rosids</taxon>
        <taxon>malvids</taxon>
        <taxon>Brassicales</taxon>
        <taxon>Brassicaceae</taxon>
        <taxon>Brassiceae</taxon>
        <taxon>Brassica</taxon>
    </lineage>
</organism>
<protein>
    <submittedName>
        <fullName evidence="1">Uncharacterized protein</fullName>
    </submittedName>
</protein>
<proteinExistence type="predicted"/>
<dbReference type="Proteomes" id="UP000266723">
    <property type="component" value="Unassembled WGS sequence"/>
</dbReference>
<gene>
    <name evidence="1" type="ORF">DY000_02014087</name>
</gene>
<evidence type="ECO:0000313" key="2">
    <source>
        <dbReference type="Proteomes" id="UP000266723"/>
    </source>
</evidence>
<accession>A0ABQ7CPH8</accession>
<reference evidence="1 2" key="1">
    <citation type="journal article" date="2020" name="BMC Genomics">
        <title>Intraspecific diversification of the crop wild relative Brassica cretica Lam. using demographic model selection.</title>
        <authorList>
            <person name="Kioukis A."/>
            <person name="Michalopoulou V.A."/>
            <person name="Briers L."/>
            <person name="Pirintsos S."/>
            <person name="Studholme D.J."/>
            <person name="Pavlidis P."/>
            <person name="Sarris P.F."/>
        </authorList>
    </citation>
    <scope>NUCLEOTIDE SEQUENCE [LARGE SCALE GENOMIC DNA]</scope>
    <source>
        <strain evidence="2">cv. PFS-1207/04</strain>
    </source>
</reference>
<sequence>MMDSILLRLVFHAIIYFVWKERNTRRHHGTWMTTDRMIRQIDKAIRNRISSLKYRGNHKLAGLVSRWFEVYGG</sequence>